<dbReference type="Pfam" id="PF04229">
    <property type="entry name" value="GrpB"/>
    <property type="match status" value="1"/>
</dbReference>
<dbReference type="InterPro" id="IPR043519">
    <property type="entry name" value="NT_sf"/>
</dbReference>
<gene>
    <name evidence="1" type="ORF">ACFOJE_06455</name>
</gene>
<dbReference type="Proteomes" id="UP001595457">
    <property type="component" value="Unassembled WGS sequence"/>
</dbReference>
<protein>
    <submittedName>
        <fullName evidence="1">GrpB family protein</fullName>
    </submittedName>
</protein>
<dbReference type="SUPFAM" id="SSF81301">
    <property type="entry name" value="Nucleotidyltransferase"/>
    <property type="match status" value="1"/>
</dbReference>
<keyword evidence="2" id="KW-1185">Reference proteome</keyword>
<dbReference type="InterPro" id="IPR007344">
    <property type="entry name" value="GrpB/CoaE"/>
</dbReference>
<comment type="caution">
    <text evidence="1">The sequence shown here is derived from an EMBL/GenBank/DDBJ whole genome shotgun (WGS) entry which is preliminary data.</text>
</comment>
<dbReference type="PANTHER" id="PTHR34822">
    <property type="entry name" value="GRPB DOMAIN PROTEIN (AFU_ORTHOLOGUE AFUA_1G01530)"/>
    <property type="match status" value="1"/>
</dbReference>
<evidence type="ECO:0000313" key="2">
    <source>
        <dbReference type="Proteomes" id="UP001595457"/>
    </source>
</evidence>
<proteinExistence type="predicted"/>
<reference evidence="2" key="1">
    <citation type="journal article" date="2019" name="Int. J. Syst. Evol. Microbiol.">
        <title>The Global Catalogue of Microorganisms (GCM) 10K type strain sequencing project: providing services to taxonomists for standard genome sequencing and annotation.</title>
        <authorList>
            <consortium name="The Broad Institute Genomics Platform"/>
            <consortium name="The Broad Institute Genome Sequencing Center for Infectious Disease"/>
            <person name="Wu L."/>
            <person name="Ma J."/>
        </authorList>
    </citation>
    <scope>NUCLEOTIDE SEQUENCE [LARGE SCALE GENOMIC DNA]</scope>
    <source>
        <strain evidence="2">KCTC 62195</strain>
    </source>
</reference>
<dbReference type="PANTHER" id="PTHR34822:SF1">
    <property type="entry name" value="GRPB FAMILY PROTEIN"/>
    <property type="match status" value="1"/>
</dbReference>
<sequence length="210" mass="24036">MHQPAIRRQNGGYRFIEDPIRICEPQADWPQHYRAEARRLGLRLERHGLYGVRIEHFGSTSVPGLAAKPIIDIMLLPPPGCDWGRLRAPLAECGYLLRHDNLQPPRMFFVKGRLPGAQVRTHHVHVLTLSEAEKHLMFRDHLRCHPADVEAYARLKRHMASQYALDREAYTRGKGDFFARTLCRFLGSESRHVSGFDQGGPQPQGYGGRQ</sequence>
<dbReference type="RefSeq" id="WP_377813467.1">
    <property type="nucleotide sequence ID" value="NZ_JBHRSJ010000012.1"/>
</dbReference>
<name>A0ABV7AS45_9GAMM</name>
<accession>A0ABV7AS45</accession>
<organism evidence="1 2">
    <name type="scientific">Azotobacter bryophylli</name>
    <dbReference type="NCBI Taxonomy" id="1986537"/>
    <lineage>
        <taxon>Bacteria</taxon>
        <taxon>Pseudomonadati</taxon>
        <taxon>Pseudomonadota</taxon>
        <taxon>Gammaproteobacteria</taxon>
        <taxon>Pseudomonadales</taxon>
        <taxon>Pseudomonadaceae</taxon>
        <taxon>Azotobacter</taxon>
    </lineage>
</organism>
<evidence type="ECO:0000313" key="1">
    <source>
        <dbReference type="EMBL" id="MFC2971853.1"/>
    </source>
</evidence>
<dbReference type="EMBL" id="JBHRSJ010000012">
    <property type="protein sequence ID" value="MFC2971853.1"/>
    <property type="molecule type" value="Genomic_DNA"/>
</dbReference>
<dbReference type="Gene3D" id="3.30.460.10">
    <property type="entry name" value="Beta Polymerase, domain 2"/>
    <property type="match status" value="1"/>
</dbReference>